<dbReference type="EMBL" id="JAUYZG010000024">
    <property type="protein sequence ID" value="KAK2870225.1"/>
    <property type="molecule type" value="Genomic_DNA"/>
</dbReference>
<reference evidence="2" key="1">
    <citation type="submission" date="2023-08" db="EMBL/GenBank/DDBJ databases">
        <title>Chromosome-level Genome Assembly of mud carp (Cirrhinus molitorella).</title>
        <authorList>
            <person name="Liu H."/>
        </authorList>
    </citation>
    <scope>NUCLEOTIDE SEQUENCE</scope>
    <source>
        <strain evidence="2">Prfri</strain>
        <tissue evidence="2">Muscle</tissue>
    </source>
</reference>
<dbReference type="AlphaFoldDB" id="A0AA88P297"/>
<gene>
    <name evidence="2" type="ORF">Q8A67_024617</name>
</gene>
<sequence length="127" mass="13719">MWRGEASGDPLKSVSEKEEKVCRWRSRSPKGSGEGLLDPSVFLDLQNTHEEQLDCTQSLSLAGCPIWPCRVKVTQEGRSITSRQVPTGATLIVSTVHLSTVAFMTPASDMTARGKEADSKGDRVTGG</sequence>
<accession>A0AA88P297</accession>
<evidence type="ECO:0000313" key="2">
    <source>
        <dbReference type="EMBL" id="KAK2870225.1"/>
    </source>
</evidence>
<protein>
    <submittedName>
        <fullName evidence="2">Uncharacterized protein</fullName>
    </submittedName>
</protein>
<feature type="region of interest" description="Disordered" evidence="1">
    <location>
        <begin position="1"/>
        <end position="37"/>
    </location>
</feature>
<feature type="compositionally biased region" description="Basic and acidic residues" evidence="1">
    <location>
        <begin position="112"/>
        <end position="127"/>
    </location>
</feature>
<evidence type="ECO:0000256" key="1">
    <source>
        <dbReference type="SAM" id="MobiDB-lite"/>
    </source>
</evidence>
<name>A0AA88P297_9TELE</name>
<dbReference type="Proteomes" id="UP001187343">
    <property type="component" value="Unassembled WGS sequence"/>
</dbReference>
<evidence type="ECO:0000313" key="3">
    <source>
        <dbReference type="Proteomes" id="UP001187343"/>
    </source>
</evidence>
<proteinExistence type="predicted"/>
<feature type="region of interest" description="Disordered" evidence="1">
    <location>
        <begin position="108"/>
        <end position="127"/>
    </location>
</feature>
<keyword evidence="3" id="KW-1185">Reference proteome</keyword>
<comment type="caution">
    <text evidence="2">The sequence shown here is derived from an EMBL/GenBank/DDBJ whole genome shotgun (WGS) entry which is preliminary data.</text>
</comment>
<organism evidence="2 3">
    <name type="scientific">Cirrhinus molitorella</name>
    <name type="common">mud carp</name>
    <dbReference type="NCBI Taxonomy" id="172907"/>
    <lineage>
        <taxon>Eukaryota</taxon>
        <taxon>Metazoa</taxon>
        <taxon>Chordata</taxon>
        <taxon>Craniata</taxon>
        <taxon>Vertebrata</taxon>
        <taxon>Euteleostomi</taxon>
        <taxon>Actinopterygii</taxon>
        <taxon>Neopterygii</taxon>
        <taxon>Teleostei</taxon>
        <taxon>Ostariophysi</taxon>
        <taxon>Cypriniformes</taxon>
        <taxon>Cyprinidae</taxon>
        <taxon>Labeoninae</taxon>
        <taxon>Labeonini</taxon>
        <taxon>Cirrhinus</taxon>
    </lineage>
</organism>